<accession>A0A381YKX1</accession>
<protein>
    <recommendedName>
        <fullName evidence="2">FAD dependent oxidoreductase domain-containing protein</fullName>
    </recommendedName>
</protein>
<dbReference type="InterPro" id="IPR006076">
    <property type="entry name" value="FAD-dep_OxRdtase"/>
</dbReference>
<dbReference type="Gene3D" id="3.50.50.60">
    <property type="entry name" value="FAD/NAD(P)-binding domain"/>
    <property type="match status" value="1"/>
</dbReference>
<evidence type="ECO:0000259" key="2">
    <source>
        <dbReference type="Pfam" id="PF01266"/>
    </source>
</evidence>
<gene>
    <name evidence="3" type="ORF">METZ01_LOCUS130076</name>
</gene>
<dbReference type="GO" id="GO:0005737">
    <property type="term" value="C:cytoplasm"/>
    <property type="evidence" value="ECO:0007669"/>
    <property type="project" value="TreeGrafter"/>
</dbReference>
<dbReference type="Gene3D" id="3.30.9.10">
    <property type="entry name" value="D-Amino Acid Oxidase, subunit A, domain 2"/>
    <property type="match status" value="1"/>
</dbReference>
<sequence>MRWTATETGALEFRSRVAELQAWGYSIREISPSEAAEIEPDIAFGNPTSVSYTDSDGHVDPERVVTGCLSTVSQLGGEIRTNESVTSFIRSRNSITHVVTTKGTYECDSVVIAAGAETPKIAEMLGSKFQNTHSQGATVITDVLHVPLFKSIVAMHSPRDLNGVLINSRQLTDGRVMIHGGTHAGSIADESIEDAEMLIQETAKYLPATQDLTVQEVRSALRPMPPDGLPVLGRLISTPNVYITYTHSGVTLAPMIGEMAALEIRTGVETKILAPYRPERFDQ</sequence>
<dbReference type="AlphaFoldDB" id="A0A381YKX1"/>
<dbReference type="Pfam" id="PF01266">
    <property type="entry name" value="DAO"/>
    <property type="match status" value="1"/>
</dbReference>
<keyword evidence="1" id="KW-0560">Oxidoreductase</keyword>
<name>A0A381YKX1_9ZZZZ</name>
<reference evidence="3" key="1">
    <citation type="submission" date="2018-05" db="EMBL/GenBank/DDBJ databases">
        <authorList>
            <person name="Lanie J.A."/>
            <person name="Ng W.-L."/>
            <person name="Kazmierczak K.M."/>
            <person name="Andrzejewski T.M."/>
            <person name="Davidsen T.M."/>
            <person name="Wayne K.J."/>
            <person name="Tettelin H."/>
            <person name="Glass J.I."/>
            <person name="Rusch D."/>
            <person name="Podicherti R."/>
            <person name="Tsui H.-C.T."/>
            <person name="Winkler M.E."/>
        </authorList>
    </citation>
    <scope>NUCLEOTIDE SEQUENCE</scope>
</reference>
<proteinExistence type="predicted"/>
<feature type="domain" description="FAD dependent oxidoreductase" evidence="2">
    <location>
        <begin position="9"/>
        <end position="261"/>
    </location>
</feature>
<dbReference type="GO" id="GO:0016491">
    <property type="term" value="F:oxidoreductase activity"/>
    <property type="evidence" value="ECO:0007669"/>
    <property type="project" value="UniProtKB-KW"/>
</dbReference>
<evidence type="ECO:0000256" key="1">
    <source>
        <dbReference type="ARBA" id="ARBA00023002"/>
    </source>
</evidence>
<dbReference type="InterPro" id="IPR036188">
    <property type="entry name" value="FAD/NAD-bd_sf"/>
</dbReference>
<evidence type="ECO:0000313" key="3">
    <source>
        <dbReference type="EMBL" id="SVA77222.1"/>
    </source>
</evidence>
<dbReference type="SUPFAM" id="SSF51905">
    <property type="entry name" value="FAD/NAD(P)-binding domain"/>
    <property type="match status" value="1"/>
</dbReference>
<dbReference type="PANTHER" id="PTHR13847">
    <property type="entry name" value="SARCOSINE DEHYDROGENASE-RELATED"/>
    <property type="match status" value="1"/>
</dbReference>
<organism evidence="3">
    <name type="scientific">marine metagenome</name>
    <dbReference type="NCBI Taxonomy" id="408172"/>
    <lineage>
        <taxon>unclassified sequences</taxon>
        <taxon>metagenomes</taxon>
        <taxon>ecological metagenomes</taxon>
    </lineage>
</organism>
<dbReference type="PANTHER" id="PTHR13847:SF289">
    <property type="entry name" value="GLYCINE OXIDASE"/>
    <property type="match status" value="1"/>
</dbReference>
<dbReference type="EMBL" id="UINC01018393">
    <property type="protein sequence ID" value="SVA77222.1"/>
    <property type="molecule type" value="Genomic_DNA"/>
</dbReference>